<reference evidence="1" key="1">
    <citation type="submission" date="2013-11" db="EMBL/GenBank/DDBJ databases">
        <title>Genome sequence of the fusiform rust pathogen reveals effectors for host alternation and coevolution with pine.</title>
        <authorList>
            <consortium name="DOE Joint Genome Institute"/>
            <person name="Smith K."/>
            <person name="Pendleton A."/>
            <person name="Kubisiak T."/>
            <person name="Anderson C."/>
            <person name="Salamov A."/>
            <person name="Aerts A."/>
            <person name="Riley R."/>
            <person name="Clum A."/>
            <person name="Lindquist E."/>
            <person name="Ence D."/>
            <person name="Campbell M."/>
            <person name="Kronenberg Z."/>
            <person name="Feau N."/>
            <person name="Dhillon B."/>
            <person name="Hamelin R."/>
            <person name="Burleigh J."/>
            <person name="Smith J."/>
            <person name="Yandell M."/>
            <person name="Nelson C."/>
            <person name="Grigoriev I."/>
            <person name="Davis J."/>
        </authorList>
    </citation>
    <scope>NUCLEOTIDE SEQUENCE</scope>
    <source>
        <strain evidence="1">G11</strain>
    </source>
</reference>
<evidence type="ECO:0000313" key="2">
    <source>
        <dbReference type="Proteomes" id="UP000886653"/>
    </source>
</evidence>
<sequence>MSSSGLLFPVGAAVGIENSEGRLRFFCPRLIFIADHLQAAIDRDRAPTPTVLRKPILSHSFSVPSSPTTEASTGMHSRQSTSARLSTIIDFDCFSLLPLLTRFPFAASLLPYPSAPKGSATIFKHDPTRNFQFDPDLGFGLTLSRRPPPVPAWFLINQNRALLPNHHHSSGFTSSSFSYKP</sequence>
<keyword evidence="2" id="KW-1185">Reference proteome</keyword>
<protein>
    <submittedName>
        <fullName evidence="1">Uncharacterized protein</fullName>
    </submittedName>
</protein>
<gene>
    <name evidence="1" type="ORF">CROQUDRAFT_86874</name>
</gene>
<dbReference type="Proteomes" id="UP000886653">
    <property type="component" value="Unassembled WGS sequence"/>
</dbReference>
<name>A0A9P6NQD5_9BASI</name>
<accession>A0A9P6NQD5</accession>
<dbReference type="AlphaFoldDB" id="A0A9P6NQD5"/>
<dbReference type="EMBL" id="MU167213">
    <property type="protein sequence ID" value="KAG0151451.1"/>
    <property type="molecule type" value="Genomic_DNA"/>
</dbReference>
<evidence type="ECO:0000313" key="1">
    <source>
        <dbReference type="EMBL" id="KAG0151451.1"/>
    </source>
</evidence>
<organism evidence="1 2">
    <name type="scientific">Cronartium quercuum f. sp. fusiforme G11</name>
    <dbReference type="NCBI Taxonomy" id="708437"/>
    <lineage>
        <taxon>Eukaryota</taxon>
        <taxon>Fungi</taxon>
        <taxon>Dikarya</taxon>
        <taxon>Basidiomycota</taxon>
        <taxon>Pucciniomycotina</taxon>
        <taxon>Pucciniomycetes</taxon>
        <taxon>Pucciniales</taxon>
        <taxon>Coleosporiaceae</taxon>
        <taxon>Cronartium</taxon>
    </lineage>
</organism>
<proteinExistence type="predicted"/>
<comment type="caution">
    <text evidence="1">The sequence shown here is derived from an EMBL/GenBank/DDBJ whole genome shotgun (WGS) entry which is preliminary data.</text>
</comment>